<proteinExistence type="predicted"/>
<evidence type="ECO:0000313" key="2">
    <source>
        <dbReference type="Proteomes" id="UP000838160"/>
    </source>
</evidence>
<sequence>MLYPVAIEKGTETTAFGAVFPDAKKKRDHSVSLQ</sequence>
<protein>
    <submittedName>
        <fullName evidence="1">Uncharacterized protein</fullName>
    </submittedName>
</protein>
<reference evidence="1" key="1">
    <citation type="submission" date="2021-12" db="EMBL/GenBank/DDBJ databases">
        <authorList>
            <person name="Rodrigo-Torres L."/>
            <person name="Arahal R. D."/>
            <person name="Lucena T."/>
        </authorList>
    </citation>
    <scope>NUCLEOTIDE SEQUENCE</scope>
    <source>
        <strain evidence="1">CECT 8226</strain>
    </source>
</reference>
<keyword evidence="2" id="KW-1185">Reference proteome</keyword>
<gene>
    <name evidence="1" type="ORF">VHP8226_03502</name>
</gene>
<dbReference type="Proteomes" id="UP000838160">
    <property type="component" value="Unassembled WGS sequence"/>
</dbReference>
<accession>A0ABN8DK87</accession>
<comment type="caution">
    <text evidence="1">The sequence shown here is derived from an EMBL/GenBank/DDBJ whole genome shotgun (WGS) entry which is preliminary data.</text>
</comment>
<evidence type="ECO:0000313" key="1">
    <source>
        <dbReference type="EMBL" id="CAH0529746.1"/>
    </source>
</evidence>
<dbReference type="EMBL" id="CAKLCM010000003">
    <property type="protein sequence ID" value="CAH0529746.1"/>
    <property type="molecule type" value="Genomic_DNA"/>
</dbReference>
<organism evidence="1 2">
    <name type="scientific">Vibrio hippocampi</name>
    <dbReference type="NCBI Taxonomy" id="654686"/>
    <lineage>
        <taxon>Bacteria</taxon>
        <taxon>Pseudomonadati</taxon>
        <taxon>Pseudomonadota</taxon>
        <taxon>Gammaproteobacteria</taxon>
        <taxon>Vibrionales</taxon>
        <taxon>Vibrionaceae</taxon>
        <taxon>Vibrio</taxon>
    </lineage>
</organism>
<name>A0ABN8DK87_9VIBR</name>